<dbReference type="PROSITE" id="PS51257">
    <property type="entry name" value="PROKAR_LIPOPROTEIN"/>
    <property type="match status" value="1"/>
</dbReference>
<dbReference type="Proteomes" id="UP001302274">
    <property type="component" value="Unassembled WGS sequence"/>
</dbReference>
<feature type="signal peptide" evidence="1">
    <location>
        <begin position="1"/>
        <end position="23"/>
    </location>
</feature>
<comment type="caution">
    <text evidence="3">The sequence shown here is derived from an EMBL/GenBank/DDBJ whole genome shotgun (WGS) entry which is preliminary data.</text>
</comment>
<dbReference type="RefSeq" id="WP_323574671.1">
    <property type="nucleotide sequence ID" value="NZ_JAYGJQ010000001.1"/>
</dbReference>
<dbReference type="EMBL" id="JAYGJQ010000001">
    <property type="protein sequence ID" value="MEA9355183.1"/>
    <property type="molecule type" value="Genomic_DNA"/>
</dbReference>
<keyword evidence="1" id="KW-0732">Signal</keyword>
<dbReference type="InterPro" id="IPR027372">
    <property type="entry name" value="Phytase-like_dom"/>
</dbReference>
<organism evidence="3 4">
    <name type="scientific">Bacteriovorax antarcticus</name>
    <dbReference type="NCBI Taxonomy" id="3088717"/>
    <lineage>
        <taxon>Bacteria</taxon>
        <taxon>Pseudomonadati</taxon>
        <taxon>Bdellovibrionota</taxon>
        <taxon>Bacteriovoracia</taxon>
        <taxon>Bacteriovoracales</taxon>
        <taxon>Bacteriovoracaceae</taxon>
        <taxon>Bacteriovorax</taxon>
    </lineage>
</organism>
<evidence type="ECO:0000259" key="2">
    <source>
        <dbReference type="Pfam" id="PF13449"/>
    </source>
</evidence>
<dbReference type="PANTHER" id="PTHR37957:SF1">
    <property type="entry name" value="PHYTASE-LIKE DOMAIN-CONTAINING PROTEIN"/>
    <property type="match status" value="1"/>
</dbReference>
<reference evidence="3 4" key="1">
    <citation type="submission" date="2023-11" db="EMBL/GenBank/DDBJ databases">
        <title>A Novel Polar Bacteriovorax (B. antarcticus) Isolated from the Biocrust in Antarctica.</title>
        <authorList>
            <person name="Mun W."/>
            <person name="Choi S.Y."/>
            <person name="Mitchell R.J."/>
        </authorList>
    </citation>
    <scope>NUCLEOTIDE SEQUENCE [LARGE SCALE GENOMIC DNA]</scope>
    <source>
        <strain evidence="3 4">PP10</strain>
    </source>
</reference>
<dbReference type="PANTHER" id="PTHR37957">
    <property type="entry name" value="BLR7070 PROTEIN"/>
    <property type="match status" value="1"/>
</dbReference>
<evidence type="ECO:0000313" key="3">
    <source>
        <dbReference type="EMBL" id="MEA9355183.1"/>
    </source>
</evidence>
<feature type="chain" id="PRO_5046158711" evidence="1">
    <location>
        <begin position="24"/>
        <end position="383"/>
    </location>
</feature>
<name>A0ABU5VQ57_9BACT</name>
<accession>A0ABU5VQ57</accession>
<keyword evidence="4" id="KW-1185">Reference proteome</keyword>
<evidence type="ECO:0000313" key="4">
    <source>
        <dbReference type="Proteomes" id="UP001302274"/>
    </source>
</evidence>
<proteinExistence type="predicted"/>
<protein>
    <submittedName>
        <fullName evidence="3">Esterase-like activity of phytase family protein</fullName>
    </submittedName>
</protein>
<feature type="domain" description="Phytase-like" evidence="2">
    <location>
        <begin position="54"/>
        <end position="346"/>
    </location>
</feature>
<sequence>MKSIFLASTLGLLMMGCSTTSTSSPEKAQSTTSTLFKMTNTPFIGTTLSGQKIKLGGFSGLQFVEEKEGALMFQTVTDRGPNGELNGIDRPFLLPEFSPTVVFLKVDLKTKELSVAAEIKLKKKDGAPLTGLPNTRLEENPTDIFGLYYSVDQQGLDIEGLTPDGEGGWWMADEYAPSLVHFSEDGKLLRRLTPSNELPRMYSERKTNRGFEGVSKVENKLYGILQSPLPKEQPAKDGEFSRIVEVDLETMKTSAEYFYMFEKGNDKIGDIVALNARNFLVIEQNGKTGEHSQKYIYRITLGESDQLVKKTLIADLKKTPFNNVEKVEGLALIDNKRLAIIYDNDFQVNGKTNQATGLTPLNDSVNQLLILEFSESLLGNAAL</sequence>
<evidence type="ECO:0000256" key="1">
    <source>
        <dbReference type="SAM" id="SignalP"/>
    </source>
</evidence>
<dbReference type="Pfam" id="PF13449">
    <property type="entry name" value="Phytase-like"/>
    <property type="match status" value="1"/>
</dbReference>
<gene>
    <name evidence="3" type="ORF">SHI21_03180</name>
</gene>